<protein>
    <submittedName>
        <fullName evidence="2">Uncharacterized protein</fullName>
    </submittedName>
</protein>
<dbReference type="OrthoDB" id="409992at2759"/>
<reference evidence="2" key="1">
    <citation type="submission" date="2022-05" db="EMBL/GenBank/DDBJ databases">
        <title>The Musa troglodytarum L. genome provides insights into the mechanism of non-climacteric behaviour and enrichment of carotenoids.</title>
        <authorList>
            <person name="Wang J."/>
        </authorList>
    </citation>
    <scope>NUCLEOTIDE SEQUENCE</scope>
    <source>
        <tissue evidence="2">Leaf</tissue>
    </source>
</reference>
<name>A0A9E7KQL7_9LILI</name>
<dbReference type="AlphaFoldDB" id="A0A9E7KQL7"/>
<evidence type="ECO:0000313" key="2">
    <source>
        <dbReference type="EMBL" id="URE28072.1"/>
    </source>
</evidence>
<feature type="region of interest" description="Disordered" evidence="1">
    <location>
        <begin position="90"/>
        <end position="120"/>
    </location>
</feature>
<evidence type="ECO:0000256" key="1">
    <source>
        <dbReference type="SAM" id="MobiDB-lite"/>
    </source>
</evidence>
<keyword evidence="3" id="KW-1185">Reference proteome</keyword>
<accession>A0A9E7KQL7</accession>
<dbReference type="Proteomes" id="UP001055439">
    <property type="component" value="Chromosome 8"/>
</dbReference>
<sequence length="230" mass="25200">MEPSGSRRFVPYDTYWDSSWSIGTTYSQGKEERAALLWAKRGNKHIIRFSGDVCAGCSSRISRPPHPPLWHPVLFGQIMGAVSAPETGMSLFPDKKKRAKNSGTTRKLGGAKQRDSVNCPDPLHSATDLDAWPYNKPWALRLPLKSTPQTLASTSILIVRREASSALTKIFITTQLALSPASISLRGVALVSSCESIPRISMRRSDVHIDFTVASSPMQLYSADGVDGQK</sequence>
<gene>
    <name evidence="2" type="ORF">MUK42_11913</name>
</gene>
<organism evidence="2 3">
    <name type="scientific">Musa troglodytarum</name>
    <name type="common">fe'i banana</name>
    <dbReference type="NCBI Taxonomy" id="320322"/>
    <lineage>
        <taxon>Eukaryota</taxon>
        <taxon>Viridiplantae</taxon>
        <taxon>Streptophyta</taxon>
        <taxon>Embryophyta</taxon>
        <taxon>Tracheophyta</taxon>
        <taxon>Spermatophyta</taxon>
        <taxon>Magnoliopsida</taxon>
        <taxon>Liliopsida</taxon>
        <taxon>Zingiberales</taxon>
        <taxon>Musaceae</taxon>
        <taxon>Musa</taxon>
    </lineage>
</organism>
<evidence type="ECO:0000313" key="3">
    <source>
        <dbReference type="Proteomes" id="UP001055439"/>
    </source>
</evidence>
<dbReference type="EMBL" id="CP097510">
    <property type="protein sequence ID" value="URE28072.1"/>
    <property type="molecule type" value="Genomic_DNA"/>
</dbReference>
<proteinExistence type="predicted"/>